<feature type="compositionally biased region" description="Basic and acidic residues" evidence="1">
    <location>
        <begin position="1"/>
        <end position="35"/>
    </location>
</feature>
<evidence type="ECO:0000313" key="2">
    <source>
        <dbReference type="EMBL" id="MPD06563.1"/>
    </source>
</evidence>
<reference evidence="2 3" key="1">
    <citation type="submission" date="2019-05" db="EMBL/GenBank/DDBJ databases">
        <title>Another draft genome of Portunus trituberculatus and its Hox gene families provides insights of decapod evolution.</title>
        <authorList>
            <person name="Jeong J.-H."/>
            <person name="Song I."/>
            <person name="Kim S."/>
            <person name="Choi T."/>
            <person name="Kim D."/>
            <person name="Ryu S."/>
            <person name="Kim W."/>
        </authorList>
    </citation>
    <scope>NUCLEOTIDE SEQUENCE [LARGE SCALE GENOMIC DNA]</scope>
    <source>
        <tissue evidence="2">Muscle</tissue>
    </source>
</reference>
<organism evidence="2 3">
    <name type="scientific">Portunus trituberculatus</name>
    <name type="common">Swimming crab</name>
    <name type="synonym">Neptunus trituberculatus</name>
    <dbReference type="NCBI Taxonomy" id="210409"/>
    <lineage>
        <taxon>Eukaryota</taxon>
        <taxon>Metazoa</taxon>
        <taxon>Ecdysozoa</taxon>
        <taxon>Arthropoda</taxon>
        <taxon>Crustacea</taxon>
        <taxon>Multicrustacea</taxon>
        <taxon>Malacostraca</taxon>
        <taxon>Eumalacostraca</taxon>
        <taxon>Eucarida</taxon>
        <taxon>Decapoda</taxon>
        <taxon>Pleocyemata</taxon>
        <taxon>Brachyura</taxon>
        <taxon>Eubrachyura</taxon>
        <taxon>Portunoidea</taxon>
        <taxon>Portunidae</taxon>
        <taxon>Portuninae</taxon>
        <taxon>Portunus</taxon>
    </lineage>
</organism>
<keyword evidence="3" id="KW-1185">Reference proteome</keyword>
<gene>
    <name evidence="2" type="ORF">E2C01_102379</name>
</gene>
<proteinExistence type="predicted"/>
<evidence type="ECO:0000256" key="1">
    <source>
        <dbReference type="SAM" id="MobiDB-lite"/>
    </source>
</evidence>
<name>A0A5B7KD08_PORTR</name>
<dbReference type="EMBL" id="VSRR010151869">
    <property type="protein sequence ID" value="MPD06563.1"/>
    <property type="molecule type" value="Genomic_DNA"/>
</dbReference>
<protein>
    <submittedName>
        <fullName evidence="2">Uncharacterized protein</fullName>
    </submittedName>
</protein>
<feature type="region of interest" description="Disordered" evidence="1">
    <location>
        <begin position="1"/>
        <end position="57"/>
    </location>
</feature>
<dbReference type="AlphaFoldDB" id="A0A5B7KD08"/>
<accession>A0A5B7KD08</accession>
<dbReference type="Proteomes" id="UP000324222">
    <property type="component" value="Unassembled WGS sequence"/>
</dbReference>
<evidence type="ECO:0000313" key="3">
    <source>
        <dbReference type="Proteomes" id="UP000324222"/>
    </source>
</evidence>
<comment type="caution">
    <text evidence="2">The sequence shown here is derived from an EMBL/GenBank/DDBJ whole genome shotgun (WGS) entry which is preliminary data.</text>
</comment>
<sequence>MKNGETREGSEREKEEGKVKEWEGKMEGGRKKEDSDMTIGANPQPCPLHHYSGSQSQLTLRHHPLITPRLQAMQEPIKH</sequence>